<dbReference type="Proteomes" id="UP001384579">
    <property type="component" value="Unassembled WGS sequence"/>
</dbReference>
<evidence type="ECO:0000313" key="2">
    <source>
        <dbReference type="EMBL" id="MEK0186751.1"/>
    </source>
</evidence>
<name>A0ABU8YRC9_9CYAN</name>
<sequence length="563" mass="66073">MEKVFVHPECPFSPETFSLLAEFSENPSSDFHITHKKDFLKYVEKPVKYILSQVEEQLPDFIKKYINIKREKFCSIIETRKWQSTAYSLAFFCEDVPLVDGAAQLILRFKEQKLTFGLEMKESVFQLMLYIYKQNYRDDFDYIEIIKGYNLSNKHYFSLSSSWKEEGFWDDEHFFYGVNLEEIYDETEADKNLHELLENILIKIPVHLLESKNFKDILFGDIFAGISFESKQILGYSSKNIINKIAQAFTKLFSLFLIGSYYYRHDLPAILDEYLSVYQKEFNPVYQLETISEITGFQTTQLTQWIHAIHRKGQTIIQGPPGTGKTFIAEKLAQHLIGGGDGFSDIIQFHPAYTYEDFIEGLRPITKNGQLTYSIVPGRFLEFCEQAEACEDTCVLIIDEINRANLSQVFGELMYLLDDRQNTQRFITLASGTPFKIPTNVRIIGTMNTADRSIALVDNALRRRFAFIPVEPNHEVLRQYHQREKTGFPVDELIKILKRLNKNEIKNKHYELGISFFLTKTLVEDIQDIWQMEIEPYLEEYFFDNQEKMDDFLWNKIKDKLSK</sequence>
<protein>
    <submittedName>
        <fullName evidence="2">AAA family ATPase</fullName>
    </submittedName>
</protein>
<proteinExistence type="predicted"/>
<dbReference type="Pfam" id="PF07728">
    <property type="entry name" value="AAA_5"/>
    <property type="match status" value="1"/>
</dbReference>
<dbReference type="CDD" id="cd00009">
    <property type="entry name" value="AAA"/>
    <property type="match status" value="1"/>
</dbReference>
<organism evidence="2 3">
    <name type="scientific">Microcoleus anatoxicus PTRS2</name>
    <dbReference type="NCBI Taxonomy" id="2705321"/>
    <lineage>
        <taxon>Bacteria</taxon>
        <taxon>Bacillati</taxon>
        <taxon>Cyanobacteriota</taxon>
        <taxon>Cyanophyceae</taxon>
        <taxon>Oscillatoriophycideae</taxon>
        <taxon>Oscillatoriales</taxon>
        <taxon>Microcoleaceae</taxon>
        <taxon>Microcoleus</taxon>
        <taxon>Microcoleus anatoxicus</taxon>
    </lineage>
</organism>
<dbReference type="InterPro" id="IPR003593">
    <property type="entry name" value="AAA+_ATPase"/>
</dbReference>
<dbReference type="PANTHER" id="PTHR37291">
    <property type="entry name" value="5-METHYLCYTOSINE-SPECIFIC RESTRICTION ENZYME B"/>
    <property type="match status" value="1"/>
</dbReference>
<dbReference type="InterPro" id="IPR027417">
    <property type="entry name" value="P-loop_NTPase"/>
</dbReference>
<gene>
    <name evidence="2" type="ORF">WMG39_18105</name>
</gene>
<reference evidence="2 3" key="1">
    <citation type="journal article" date="2020" name="Harmful Algae">
        <title>Molecular and morphological characterization of a novel dihydroanatoxin-a producing Microcoleus species (cyanobacteria) from the Russian River, California, USA.</title>
        <authorList>
            <person name="Conklin K.Y."/>
            <person name="Stancheva R."/>
            <person name="Otten T.G."/>
            <person name="Fadness R."/>
            <person name="Boyer G.L."/>
            <person name="Read B."/>
            <person name="Zhang X."/>
            <person name="Sheath R.G."/>
        </authorList>
    </citation>
    <scope>NUCLEOTIDE SEQUENCE [LARGE SCALE GENOMIC DNA]</scope>
    <source>
        <strain evidence="2 3">PTRS2</strain>
    </source>
</reference>
<dbReference type="PANTHER" id="PTHR37291:SF1">
    <property type="entry name" value="TYPE IV METHYL-DIRECTED RESTRICTION ENZYME ECOKMCRB SUBUNIT"/>
    <property type="match status" value="1"/>
</dbReference>
<comment type="caution">
    <text evidence="2">The sequence shown here is derived from an EMBL/GenBank/DDBJ whole genome shotgun (WGS) entry which is preliminary data.</text>
</comment>
<evidence type="ECO:0000259" key="1">
    <source>
        <dbReference type="SMART" id="SM00382"/>
    </source>
</evidence>
<dbReference type="SMART" id="SM00382">
    <property type="entry name" value="AAA"/>
    <property type="match status" value="1"/>
</dbReference>
<dbReference type="RefSeq" id="WP_340519718.1">
    <property type="nucleotide sequence ID" value="NZ_JBBLXS010000253.1"/>
</dbReference>
<evidence type="ECO:0000313" key="3">
    <source>
        <dbReference type="Proteomes" id="UP001384579"/>
    </source>
</evidence>
<keyword evidence="3" id="KW-1185">Reference proteome</keyword>
<feature type="domain" description="AAA+ ATPase" evidence="1">
    <location>
        <begin position="311"/>
        <end position="471"/>
    </location>
</feature>
<dbReference type="Gene3D" id="3.40.50.300">
    <property type="entry name" value="P-loop containing nucleotide triphosphate hydrolases"/>
    <property type="match status" value="1"/>
</dbReference>
<dbReference type="EMBL" id="JBBLXS010000253">
    <property type="protein sequence ID" value="MEK0186751.1"/>
    <property type="molecule type" value="Genomic_DNA"/>
</dbReference>
<accession>A0ABU8YRC9</accession>
<dbReference type="InterPro" id="IPR052934">
    <property type="entry name" value="Methyl-DNA_Rec/Restrict_Enz"/>
</dbReference>
<dbReference type="InterPro" id="IPR011704">
    <property type="entry name" value="ATPase_dyneun-rel_AAA"/>
</dbReference>
<dbReference type="SUPFAM" id="SSF52540">
    <property type="entry name" value="P-loop containing nucleoside triphosphate hydrolases"/>
    <property type="match status" value="1"/>
</dbReference>